<proteinExistence type="predicted"/>
<feature type="region of interest" description="Disordered" evidence="2">
    <location>
        <begin position="1"/>
        <end position="34"/>
    </location>
</feature>
<accession>A0AAV4GJP4</accession>
<reference evidence="3 4" key="1">
    <citation type="journal article" date="2021" name="Elife">
        <title>Chloroplast acquisition without the gene transfer in kleptoplastic sea slugs, Plakobranchus ocellatus.</title>
        <authorList>
            <person name="Maeda T."/>
            <person name="Takahashi S."/>
            <person name="Yoshida T."/>
            <person name="Shimamura S."/>
            <person name="Takaki Y."/>
            <person name="Nagai Y."/>
            <person name="Toyoda A."/>
            <person name="Suzuki Y."/>
            <person name="Arimoto A."/>
            <person name="Ishii H."/>
            <person name="Satoh N."/>
            <person name="Nishiyama T."/>
            <person name="Hasebe M."/>
            <person name="Maruyama T."/>
            <person name="Minagawa J."/>
            <person name="Obokata J."/>
            <person name="Shigenobu S."/>
        </authorList>
    </citation>
    <scope>NUCLEOTIDE SEQUENCE [LARGE SCALE GENOMIC DNA]</scope>
</reference>
<dbReference type="InterPro" id="IPR052201">
    <property type="entry name" value="LRR-containing_regulator"/>
</dbReference>
<sequence length="478" mass="53640">MTIQDGKEIKRRANNEIEGQQSQKEKDVMTQRNPEQKDMATGVELFKESGTMSDIISTVLGFESACVELSVSKPTYIENMLEREKQNNVLEFQEHMHLYLAGDHPQLTTARITDDDCLVLYKTLEANRYVRSIDLRYNVITDKGAAILGTLLEVNKFIEEINIMCNDFGGPGAVAIAQALHTNTTLKVLRLNGNKMGNKGGMAFAQALQINSTLESLDIGDADLTIECLIALATVLRENRTLKALNVNRPLLWTVQEEPTDHFTRMIKVNKGLKELHMQKFNMRDFGACRFAENLVHNFTLTYLNLNCNRITRDGTKELAKVLKLNTGLKVLDLGYNRLEDDGAIYLAEALGTYNTTLECLNIVYNNIGPKGLCAIADALSLNSALTSLYIWGNHFDDAVCQAFSSHLHSERLQAGATDIQSYVVDGKVYLCLTGPGMRAHYYYAPIFGDDVPEWQIRGEHIQRADHKVPITNRENEL</sequence>
<evidence type="ECO:0000313" key="3">
    <source>
        <dbReference type="EMBL" id="GFR84891.1"/>
    </source>
</evidence>
<gene>
    <name evidence="3" type="ORF">ElyMa_000682900</name>
</gene>
<protein>
    <submittedName>
        <fullName evidence="3">Leucine-rich repeat-containing protein 34</fullName>
    </submittedName>
</protein>
<dbReference type="EMBL" id="BMAT01001406">
    <property type="protein sequence ID" value="GFR84891.1"/>
    <property type="molecule type" value="Genomic_DNA"/>
</dbReference>
<evidence type="ECO:0000256" key="2">
    <source>
        <dbReference type="SAM" id="MobiDB-lite"/>
    </source>
</evidence>
<feature type="compositionally biased region" description="Basic and acidic residues" evidence="2">
    <location>
        <begin position="1"/>
        <end position="15"/>
    </location>
</feature>
<feature type="compositionally biased region" description="Basic and acidic residues" evidence="2">
    <location>
        <begin position="23"/>
        <end position="34"/>
    </location>
</feature>
<dbReference type="SMART" id="SM00368">
    <property type="entry name" value="LRR_RI"/>
    <property type="match status" value="8"/>
</dbReference>
<name>A0AAV4GJP4_9GAST</name>
<comment type="caution">
    <text evidence="3">The sequence shown here is derived from an EMBL/GenBank/DDBJ whole genome shotgun (WGS) entry which is preliminary data.</text>
</comment>
<organism evidence="3 4">
    <name type="scientific">Elysia marginata</name>
    <dbReference type="NCBI Taxonomy" id="1093978"/>
    <lineage>
        <taxon>Eukaryota</taxon>
        <taxon>Metazoa</taxon>
        <taxon>Spiralia</taxon>
        <taxon>Lophotrochozoa</taxon>
        <taxon>Mollusca</taxon>
        <taxon>Gastropoda</taxon>
        <taxon>Heterobranchia</taxon>
        <taxon>Euthyneura</taxon>
        <taxon>Panpulmonata</taxon>
        <taxon>Sacoglossa</taxon>
        <taxon>Placobranchoidea</taxon>
        <taxon>Plakobranchidae</taxon>
        <taxon>Elysia</taxon>
    </lineage>
</organism>
<dbReference type="AlphaFoldDB" id="A0AAV4GJP4"/>
<keyword evidence="1" id="KW-0677">Repeat</keyword>
<dbReference type="PANTHER" id="PTHR24111:SF0">
    <property type="entry name" value="LEUCINE-RICH REPEAT-CONTAINING PROTEIN"/>
    <property type="match status" value="1"/>
</dbReference>
<evidence type="ECO:0000313" key="4">
    <source>
        <dbReference type="Proteomes" id="UP000762676"/>
    </source>
</evidence>
<keyword evidence="4" id="KW-1185">Reference proteome</keyword>
<evidence type="ECO:0000256" key="1">
    <source>
        <dbReference type="ARBA" id="ARBA00022737"/>
    </source>
</evidence>
<dbReference type="PANTHER" id="PTHR24111">
    <property type="entry name" value="LEUCINE-RICH REPEAT-CONTAINING PROTEIN 34"/>
    <property type="match status" value="1"/>
</dbReference>
<dbReference type="InterPro" id="IPR032675">
    <property type="entry name" value="LRR_dom_sf"/>
</dbReference>
<dbReference type="Proteomes" id="UP000762676">
    <property type="component" value="Unassembled WGS sequence"/>
</dbReference>
<dbReference type="SUPFAM" id="SSF52047">
    <property type="entry name" value="RNI-like"/>
    <property type="match status" value="2"/>
</dbReference>
<dbReference type="Gene3D" id="3.80.10.10">
    <property type="entry name" value="Ribonuclease Inhibitor"/>
    <property type="match status" value="2"/>
</dbReference>
<dbReference type="Pfam" id="PF13516">
    <property type="entry name" value="LRR_6"/>
    <property type="match status" value="6"/>
</dbReference>
<dbReference type="InterPro" id="IPR001611">
    <property type="entry name" value="Leu-rich_rpt"/>
</dbReference>